<feature type="non-terminal residue" evidence="1">
    <location>
        <position position="77"/>
    </location>
</feature>
<name>A0A0C3L9H4_9AGAM</name>
<dbReference type="EMBL" id="KN822971">
    <property type="protein sequence ID" value="KIO30543.1"/>
    <property type="molecule type" value="Genomic_DNA"/>
</dbReference>
<dbReference type="HOGENOM" id="CLU_2644906_0_0_1"/>
<dbReference type="OrthoDB" id="3156807at2759"/>
<keyword evidence="2" id="KW-1185">Reference proteome</keyword>
<organism evidence="1 2">
    <name type="scientific">Tulasnella calospora MUT 4182</name>
    <dbReference type="NCBI Taxonomy" id="1051891"/>
    <lineage>
        <taxon>Eukaryota</taxon>
        <taxon>Fungi</taxon>
        <taxon>Dikarya</taxon>
        <taxon>Basidiomycota</taxon>
        <taxon>Agaricomycotina</taxon>
        <taxon>Agaricomycetes</taxon>
        <taxon>Cantharellales</taxon>
        <taxon>Tulasnellaceae</taxon>
        <taxon>Tulasnella</taxon>
    </lineage>
</organism>
<protein>
    <submittedName>
        <fullName evidence="1">Uncharacterized protein</fullName>
    </submittedName>
</protein>
<dbReference type="STRING" id="1051891.A0A0C3L9H4"/>
<sequence>RQMFVTQSRTLARRVRSYCVQLRQTQANEVGTAPREKAPGLSLLDMDETAEEEGALPSKFSELQDSHFPLFLTYDQV</sequence>
<feature type="non-terminal residue" evidence="1">
    <location>
        <position position="1"/>
    </location>
</feature>
<accession>A0A0C3L9H4</accession>
<dbReference type="AlphaFoldDB" id="A0A0C3L9H4"/>
<dbReference type="Proteomes" id="UP000054248">
    <property type="component" value="Unassembled WGS sequence"/>
</dbReference>
<evidence type="ECO:0000313" key="1">
    <source>
        <dbReference type="EMBL" id="KIO30543.1"/>
    </source>
</evidence>
<reference evidence="1 2" key="1">
    <citation type="submission" date="2014-04" db="EMBL/GenBank/DDBJ databases">
        <authorList>
            <consortium name="DOE Joint Genome Institute"/>
            <person name="Kuo A."/>
            <person name="Girlanda M."/>
            <person name="Perotto S."/>
            <person name="Kohler A."/>
            <person name="Nagy L.G."/>
            <person name="Floudas D."/>
            <person name="Copeland A."/>
            <person name="Barry K.W."/>
            <person name="Cichocki N."/>
            <person name="Veneault-Fourrey C."/>
            <person name="LaButti K."/>
            <person name="Lindquist E.A."/>
            <person name="Lipzen A."/>
            <person name="Lundell T."/>
            <person name="Morin E."/>
            <person name="Murat C."/>
            <person name="Sun H."/>
            <person name="Tunlid A."/>
            <person name="Henrissat B."/>
            <person name="Grigoriev I.V."/>
            <person name="Hibbett D.S."/>
            <person name="Martin F."/>
            <person name="Nordberg H.P."/>
            <person name="Cantor M.N."/>
            <person name="Hua S.X."/>
        </authorList>
    </citation>
    <scope>NUCLEOTIDE SEQUENCE [LARGE SCALE GENOMIC DNA]</scope>
    <source>
        <strain evidence="1 2">MUT 4182</strain>
    </source>
</reference>
<gene>
    <name evidence="1" type="ORF">M407DRAFT_56045</name>
</gene>
<reference evidence="2" key="2">
    <citation type="submission" date="2015-01" db="EMBL/GenBank/DDBJ databases">
        <title>Evolutionary Origins and Diversification of the Mycorrhizal Mutualists.</title>
        <authorList>
            <consortium name="DOE Joint Genome Institute"/>
            <consortium name="Mycorrhizal Genomics Consortium"/>
            <person name="Kohler A."/>
            <person name="Kuo A."/>
            <person name="Nagy L.G."/>
            <person name="Floudas D."/>
            <person name="Copeland A."/>
            <person name="Barry K.W."/>
            <person name="Cichocki N."/>
            <person name="Veneault-Fourrey C."/>
            <person name="LaButti K."/>
            <person name="Lindquist E.A."/>
            <person name="Lipzen A."/>
            <person name="Lundell T."/>
            <person name="Morin E."/>
            <person name="Murat C."/>
            <person name="Riley R."/>
            <person name="Ohm R."/>
            <person name="Sun H."/>
            <person name="Tunlid A."/>
            <person name="Henrissat B."/>
            <person name="Grigoriev I.V."/>
            <person name="Hibbett D.S."/>
            <person name="Martin F."/>
        </authorList>
    </citation>
    <scope>NUCLEOTIDE SEQUENCE [LARGE SCALE GENOMIC DNA]</scope>
    <source>
        <strain evidence="2">MUT 4182</strain>
    </source>
</reference>
<evidence type="ECO:0000313" key="2">
    <source>
        <dbReference type="Proteomes" id="UP000054248"/>
    </source>
</evidence>
<proteinExistence type="predicted"/>